<organism evidence="2 3">
    <name type="scientific">Micromonospora zingiberis</name>
    <dbReference type="NCBI Taxonomy" id="2053011"/>
    <lineage>
        <taxon>Bacteria</taxon>
        <taxon>Bacillati</taxon>
        <taxon>Actinomycetota</taxon>
        <taxon>Actinomycetes</taxon>
        <taxon>Micromonosporales</taxon>
        <taxon>Micromonosporaceae</taxon>
        <taxon>Micromonospora</taxon>
    </lineage>
</organism>
<dbReference type="Proteomes" id="UP000292274">
    <property type="component" value="Unassembled WGS sequence"/>
</dbReference>
<protein>
    <submittedName>
        <fullName evidence="2">Uncharacterized protein</fullName>
    </submittedName>
</protein>
<feature type="compositionally biased region" description="Low complexity" evidence="1">
    <location>
        <begin position="500"/>
        <end position="603"/>
    </location>
</feature>
<accession>A0A4R0GGS3</accession>
<feature type="compositionally biased region" description="Low complexity" evidence="1">
    <location>
        <begin position="675"/>
        <end position="697"/>
    </location>
</feature>
<feature type="region of interest" description="Disordered" evidence="1">
    <location>
        <begin position="1699"/>
        <end position="1730"/>
    </location>
</feature>
<feature type="compositionally biased region" description="Low complexity" evidence="1">
    <location>
        <begin position="610"/>
        <end position="625"/>
    </location>
</feature>
<dbReference type="PANTHER" id="PTHR24216:SF65">
    <property type="entry name" value="PAXILLIN-LIKE PROTEIN 1"/>
    <property type="match status" value="1"/>
</dbReference>
<feature type="region of interest" description="Disordered" evidence="1">
    <location>
        <begin position="973"/>
        <end position="1005"/>
    </location>
</feature>
<gene>
    <name evidence="2" type="ORF">E0H26_19765</name>
</gene>
<feature type="compositionally biased region" description="Low complexity" evidence="1">
    <location>
        <begin position="337"/>
        <end position="376"/>
    </location>
</feature>
<dbReference type="OrthoDB" id="3398336at2"/>
<feature type="region of interest" description="Disordered" evidence="1">
    <location>
        <begin position="2357"/>
        <end position="2389"/>
    </location>
</feature>
<feature type="compositionally biased region" description="Gly residues" evidence="1">
    <location>
        <begin position="398"/>
        <end position="420"/>
    </location>
</feature>
<feature type="compositionally biased region" description="Polar residues" evidence="1">
    <location>
        <begin position="762"/>
        <end position="772"/>
    </location>
</feature>
<dbReference type="SUPFAM" id="SSF55486">
    <property type="entry name" value="Metalloproteases ('zincins'), catalytic domain"/>
    <property type="match status" value="1"/>
</dbReference>
<name>A0A4R0GGS3_9ACTN</name>
<evidence type="ECO:0000256" key="1">
    <source>
        <dbReference type="SAM" id="MobiDB-lite"/>
    </source>
</evidence>
<proteinExistence type="predicted"/>
<feature type="compositionally biased region" description="Pro residues" evidence="1">
    <location>
        <begin position="2501"/>
        <end position="2545"/>
    </location>
</feature>
<comment type="caution">
    <text evidence="2">The sequence shown here is derived from an EMBL/GenBank/DDBJ whole genome shotgun (WGS) entry which is preliminary data.</text>
</comment>
<dbReference type="EMBL" id="SJJR01000014">
    <property type="protein sequence ID" value="TCB95433.1"/>
    <property type="molecule type" value="Genomic_DNA"/>
</dbReference>
<dbReference type="PANTHER" id="PTHR24216">
    <property type="entry name" value="PAXILLIN-RELATED"/>
    <property type="match status" value="1"/>
</dbReference>
<feature type="compositionally biased region" description="Pro residues" evidence="1">
    <location>
        <begin position="2447"/>
        <end position="2459"/>
    </location>
</feature>
<dbReference type="RefSeq" id="WP_131305731.1">
    <property type="nucleotide sequence ID" value="NZ_SJJR01000014.1"/>
</dbReference>
<feature type="compositionally biased region" description="Low complexity" evidence="1">
    <location>
        <begin position="462"/>
        <end position="473"/>
    </location>
</feature>
<reference evidence="2 3" key="1">
    <citation type="submission" date="2019-02" db="EMBL/GenBank/DDBJ databases">
        <title>Jishengella sp. nov., isolated from a root of Zingiber montanum.</title>
        <authorList>
            <person name="Kuncharoen N."/>
            <person name="Kudo T."/>
            <person name="Masahiro Y."/>
            <person name="Ohkuma M."/>
            <person name="Tanasupawat S."/>
        </authorList>
    </citation>
    <scope>NUCLEOTIDE SEQUENCE [LARGE SCALE GENOMIC DNA]</scope>
    <source>
        <strain evidence="2 3">PLAI 1-1</strain>
    </source>
</reference>
<evidence type="ECO:0000313" key="3">
    <source>
        <dbReference type="Proteomes" id="UP000292274"/>
    </source>
</evidence>
<feature type="region of interest" description="Disordered" evidence="1">
    <location>
        <begin position="642"/>
        <end position="821"/>
    </location>
</feature>
<feature type="compositionally biased region" description="Low complexity" evidence="1">
    <location>
        <begin position="812"/>
        <end position="821"/>
    </location>
</feature>
<sequence>MALQVPDPLARFFLWFFGMEFPGINEDKLAGLARASSDLARGVEGSEREFAGAVQRILDGVEGNSKRAFAQKAADILGVLQNAGRFTRGVGTQHQFAAGTVFATKVATLTTVALLMLELAYAISMFPISPVPWVNFWAKAPLVRGGLRAFLQGVLSRFATLSRVAFAEALQELLAALAGELAALGRYGKGVDGRQVMTSAAVGGAFGGMMGTAMPLINAAGAGAARRTGIDRALEAASTNNAARTVVTGATDLGQRGVSGVVEASIETALSVAMGGGPANFGPTVVSSMLTDATFDAAAALKDRTSRALGRGRPDSERPAEEDPTPTPVRPGGAPVTGLPTDTDTDSGPPTGSDTSAGSGAVAGAGVAAAPGNAAPRSHDGVSGPPPVVEGVPRPIGGSAGFGESGGAGTSGVGGAGGEGVPSPAVPAGTATPVGVPADTNIGVGAPSGSILGDSVDGVTDAPVAEGAAAAPVSGPPPAVGNESPSPPTTGASWAGTVDGSATTATPTGAAPVTPGGSTPVTPGGPTPVTGGQSTPVTGGQPTTGPTSTPRPATVPSPSTVTLPPTAGAAPATAAPVTANTPPTVTPTEASVPAAAPPGNAVVDNDGLLPESAQPPVEQAAPAEPEIVELLSPALRELSPEALQAALSQTSTPAPTVVLGPETNAELSPEPAGSATDDVVTDGPGGVPVDLPDPAGVMPVAVGWRPAPETAGKAGRTPHDRSGGSAADPELPPQEVSLPGTPLVTGSVSENPMAVPIDPSETVATPQVTTTGIAAATPPSTGTDRGRPTGTDQQPSAPRQGVPAQPRPAPPANNATPPAMAHPAPIDAEDGLIRFMDQVRPLQEYARDADDDGPVVDLVVMTASGNADRVWVEVRVPGRVEPVTLGPNSAGSALLDPSLRVSAAIRIDRQQLTDAVLFGLESSELWTRSLRNGDAEFVRRFARAAVGHRITDAPMGASVSDFVQAMVPHSSRAWSEAADPRTELEPADAVARSSAQRSMETNADREGVRAARSWAEYQVAIDHQRPVVTGRATDTQRAQLGLLDSFATMLTAKFLEEGADAARAMSQRLAQDYGTSRGFTLLPPPISTFDVSGSQPKDWVAKFTEHAGDLRDFARQEAANPAENIELVLLAAPSRVLAADSAFSPGHAVVAIRLPNGKQTALGFYPDEGLFGAQGAIKDDRKYLAARHARVLGAYNISARQLSDAYDFAARNSQENYHLLSSNCVVFATRLVGTALGRDIVDPTVTTPDGLIATLSTDSTWTWSDGQRTSIPAGPARASREANLKQAREYLELVGERTEGYSNALEWATFRIAVDHQRPLVTRQPDARQAEQFALLDEFTTMVAAEYHANGEVAAAALSRSLGSAHGTLRNPDPAGNAAIYELDETDATSPRLLDVPPPVVAGPLATARPISEDSPTWEFGEGTPAGEVIFDADLRDEVETRPDREADPGEPVRGRVVSGERIEQLRAGVVPRRARAAAFDVVHVGDRSGFLPDVVVRSYEDAGLDVPTGGVVTRPDLDHVVGLVGYRYRRLVDSDGSVVHDFVVRVHLVAQDSVAREQLDVVKARAVDGVDAVFNGGYRIGDGQFNAGVEFVDDPADADTTVALFGEDAPPSSQTSWSVNDNGETFAHEFGHYLGLFDEYTDAHSTGSDGNRVARIFNDHSLASRVYADGSIMATVTSAENPGLRPRHLDQIADTFAGAIGPDRGTTNPTPDPTSETDTDSTLDGPVRGAPATNSVVNAAFSQLVRGHEAVTQANVRAKRNRLIAQRAPLAFVVNMMVSANGVHELQGVISSITQGLPQGAHVAFVVGVNTMGREVTRDLNRAVSAAGQIAANAPWPIAVVGHAVYHGPKNSFPFGRARNAVMGAPETAAAVSAFAGRGSYPYVAFQDFDTGARTVATGEHIFSRMVNLTGNHGYPLRPLMLSGGYRIGDADQLVADTIRRLRDQENDPERDQAKRNKARDARKRLAADKAGFVRQFTAAIQEDMATRDRQKAIHPLLPYGPEPNLFVDGLLIGSDPSVQFGDGGSEFSQLSVSLNKAYAGELLAEQRQLPNYEEMSSVERSAQIQVAGQNNQHPQRGVAYLVDYMGSAVPTDLSRLAAEFSMGKALPQDHAKLASVLNRFFGHDGANTSDDAPLNARAAKRGTSLTEYAKASSSIAGPYADPAYHPAQASFYFPPAGAPVASSSAPTAGAYGYPPITQALSGKQLNQLGNQPHNTLYPAISYAVPNTELHIGVPPSQKIYAAHQLALSNTRNSIQQEFAHVAHYANGVPVRPDSVYAVLGRQLNLPADEVRRRALEAGRTIAPLISALAELRRTKDYRNGHFVGAALSAPRAQPGAYHPGAVIPGMAEADAEMNATATMGSDSEGEGSGSETSSNASRQSAAERQQRANAYDAVLTATAHALDITIEVHTPPQGAQRYGNKGRTHRIDRYTTADGRVVFDDHPSRQPPPPQPPPPPAGQRFRLPAPVPMGGVPAHAPPAGHFPYASSGQPGPSTGFAAPPYPQPYPAPLPQPGPFPQAYPQPHPQRQPYPPADPSRGPYPPPGSFARDPR</sequence>
<keyword evidence="3" id="KW-1185">Reference proteome</keyword>
<feature type="compositionally biased region" description="Basic and acidic residues" evidence="1">
    <location>
        <begin position="304"/>
        <end position="321"/>
    </location>
</feature>
<feature type="region of interest" description="Disordered" evidence="1">
    <location>
        <begin position="2440"/>
        <end position="2552"/>
    </location>
</feature>
<feature type="compositionally biased region" description="Low complexity" evidence="1">
    <location>
        <begin position="777"/>
        <end position="804"/>
    </location>
</feature>
<feature type="region of interest" description="Disordered" evidence="1">
    <location>
        <begin position="304"/>
        <end position="625"/>
    </location>
</feature>
<evidence type="ECO:0000313" key="2">
    <source>
        <dbReference type="EMBL" id="TCB95433.1"/>
    </source>
</evidence>